<name>A0A5C6A9B1_9BACT</name>
<gene>
    <name evidence="3" type="primary">pppA_1</name>
    <name evidence="3" type="ORF">Pla100_30650</name>
</gene>
<feature type="domain" description="Prepilin peptidase A24 N-terminal" evidence="2">
    <location>
        <begin position="177"/>
        <end position="256"/>
    </location>
</feature>
<dbReference type="AlphaFoldDB" id="A0A5C6A9B1"/>
<feature type="transmembrane region" description="Helical" evidence="1">
    <location>
        <begin position="72"/>
        <end position="93"/>
    </location>
</feature>
<keyword evidence="1" id="KW-0472">Membrane</keyword>
<reference evidence="3 4" key="1">
    <citation type="submission" date="2019-02" db="EMBL/GenBank/DDBJ databases">
        <title>Deep-cultivation of Planctomycetes and their phenomic and genomic characterization uncovers novel biology.</title>
        <authorList>
            <person name="Wiegand S."/>
            <person name="Jogler M."/>
            <person name="Boedeker C."/>
            <person name="Pinto D."/>
            <person name="Vollmers J."/>
            <person name="Rivas-Marin E."/>
            <person name="Kohn T."/>
            <person name="Peeters S.H."/>
            <person name="Heuer A."/>
            <person name="Rast P."/>
            <person name="Oberbeckmann S."/>
            <person name="Bunk B."/>
            <person name="Jeske O."/>
            <person name="Meyerdierks A."/>
            <person name="Storesund J.E."/>
            <person name="Kallscheuer N."/>
            <person name="Luecker S."/>
            <person name="Lage O.M."/>
            <person name="Pohl T."/>
            <person name="Merkel B.J."/>
            <person name="Hornburger P."/>
            <person name="Mueller R.-W."/>
            <person name="Bruemmer F."/>
            <person name="Labrenz M."/>
            <person name="Spormann A.M."/>
            <person name="Op Den Camp H."/>
            <person name="Overmann J."/>
            <person name="Amann R."/>
            <person name="Jetten M.S.M."/>
            <person name="Mascher T."/>
            <person name="Medema M.H."/>
            <person name="Devos D.P."/>
            <person name="Kaster A.-K."/>
            <person name="Ovreas L."/>
            <person name="Rohde M."/>
            <person name="Galperin M.Y."/>
            <person name="Jogler C."/>
        </authorList>
    </citation>
    <scope>NUCLEOTIDE SEQUENCE [LARGE SCALE GENOMIC DNA]</scope>
    <source>
        <strain evidence="3 4">Pla100</strain>
    </source>
</reference>
<dbReference type="InterPro" id="IPR010627">
    <property type="entry name" value="Prepilin_pept_A24_N"/>
</dbReference>
<evidence type="ECO:0000313" key="3">
    <source>
        <dbReference type="EMBL" id="TWT96582.1"/>
    </source>
</evidence>
<feature type="transmembrane region" description="Helical" evidence="1">
    <location>
        <begin position="239"/>
        <end position="258"/>
    </location>
</feature>
<feature type="transmembrane region" description="Helical" evidence="1">
    <location>
        <begin position="398"/>
        <end position="427"/>
    </location>
</feature>
<sequence>MLLVGTATCSALASAFRIDIDPLASVLVMGNLLVLGGALSSRFEGILRGGLLTGFAIVLIGVTTSSVDPHRWWVPSFFFSPAVLLSSLSLLAVRDGVIALKNRTGMPLNRMPSHRVLAVGFAIISLLIYMVIVPSVDAYLDSFRERPNSYTIEELSSLEQLRIRSAKLAVFAIFAYFGACVASFINVVAASAPRGDSIALRSSACPKCETAIRRIDNLPLFSYANLGGRCRHCVSKIPIRYFLVEWIGAVIFGSLFLLELITGAANVPGFPLYMHTGILWIILYTKWPVVGIYFYHAAMMSCLLMLGLMDLDRLRCPRWLAWSMLVVFAVLPIAIPVLRPVAIDAQVPIRLGIDMTHWGTQVAAGLIGGVVGWLLGWTARSSTGRGGWRVFPGRSLPLGMALVGVSLGWQAAITIAIAYLIAGGFLWISLLPWHPTRRIPATAMLLAVVMIHHPGWKWLASYWPN</sequence>
<feature type="transmembrane region" description="Helical" evidence="1">
    <location>
        <begin position="114"/>
        <end position="132"/>
    </location>
</feature>
<feature type="transmembrane region" description="Helical" evidence="1">
    <location>
        <begin position="319"/>
        <end position="338"/>
    </location>
</feature>
<feature type="transmembrane region" description="Helical" evidence="1">
    <location>
        <begin position="358"/>
        <end position="377"/>
    </location>
</feature>
<dbReference type="EMBL" id="SJPM01000005">
    <property type="protein sequence ID" value="TWT96582.1"/>
    <property type="molecule type" value="Genomic_DNA"/>
</dbReference>
<evidence type="ECO:0000256" key="1">
    <source>
        <dbReference type="SAM" id="Phobius"/>
    </source>
</evidence>
<keyword evidence="4" id="KW-1185">Reference proteome</keyword>
<evidence type="ECO:0000313" key="4">
    <source>
        <dbReference type="Proteomes" id="UP000316213"/>
    </source>
</evidence>
<evidence type="ECO:0000259" key="2">
    <source>
        <dbReference type="Pfam" id="PF06750"/>
    </source>
</evidence>
<keyword evidence="1" id="KW-1133">Transmembrane helix</keyword>
<dbReference type="GO" id="GO:0006465">
    <property type="term" value="P:signal peptide processing"/>
    <property type="evidence" value="ECO:0007669"/>
    <property type="project" value="TreeGrafter"/>
</dbReference>
<accession>A0A5C6A9B1</accession>
<dbReference type="GO" id="GO:0005886">
    <property type="term" value="C:plasma membrane"/>
    <property type="evidence" value="ECO:0007669"/>
    <property type="project" value="TreeGrafter"/>
</dbReference>
<feature type="transmembrane region" description="Helical" evidence="1">
    <location>
        <begin position="168"/>
        <end position="192"/>
    </location>
</feature>
<organism evidence="3 4">
    <name type="scientific">Neorhodopirellula pilleata</name>
    <dbReference type="NCBI Taxonomy" id="2714738"/>
    <lineage>
        <taxon>Bacteria</taxon>
        <taxon>Pseudomonadati</taxon>
        <taxon>Planctomycetota</taxon>
        <taxon>Planctomycetia</taxon>
        <taxon>Pirellulales</taxon>
        <taxon>Pirellulaceae</taxon>
        <taxon>Neorhodopirellula</taxon>
    </lineage>
</organism>
<proteinExistence type="predicted"/>
<dbReference type="GO" id="GO:0004190">
    <property type="term" value="F:aspartic-type endopeptidase activity"/>
    <property type="evidence" value="ECO:0007669"/>
    <property type="project" value="TreeGrafter"/>
</dbReference>
<dbReference type="InterPro" id="IPR050882">
    <property type="entry name" value="Prepilin_peptidase/N-MTase"/>
</dbReference>
<feature type="transmembrane region" description="Helical" evidence="1">
    <location>
        <begin position="278"/>
        <end position="307"/>
    </location>
</feature>
<comment type="caution">
    <text evidence="3">The sequence shown here is derived from an EMBL/GenBank/DDBJ whole genome shotgun (WGS) entry which is preliminary data.</text>
</comment>
<dbReference type="Proteomes" id="UP000316213">
    <property type="component" value="Unassembled WGS sequence"/>
</dbReference>
<dbReference type="Pfam" id="PF06750">
    <property type="entry name" value="A24_N_bact"/>
    <property type="match status" value="1"/>
</dbReference>
<feature type="transmembrane region" description="Helical" evidence="1">
    <location>
        <begin position="23"/>
        <end position="39"/>
    </location>
</feature>
<dbReference type="PANTHER" id="PTHR30487:SF0">
    <property type="entry name" value="PREPILIN LEADER PEPTIDASE_N-METHYLTRANSFERASE-RELATED"/>
    <property type="match status" value="1"/>
</dbReference>
<keyword evidence="1" id="KW-0812">Transmembrane</keyword>
<dbReference type="PANTHER" id="PTHR30487">
    <property type="entry name" value="TYPE 4 PREPILIN-LIKE PROTEINS LEADER PEPTIDE-PROCESSING ENZYME"/>
    <property type="match status" value="1"/>
</dbReference>
<feature type="transmembrane region" description="Helical" evidence="1">
    <location>
        <begin position="46"/>
        <end position="66"/>
    </location>
</feature>
<protein>
    <submittedName>
        <fullName evidence="3">Leader peptidase PppA</fullName>
    </submittedName>
</protein>